<dbReference type="RefSeq" id="WP_188745137.1">
    <property type="nucleotide sequence ID" value="NZ_BMIJ01000001.1"/>
</dbReference>
<dbReference type="PANTHER" id="PTHR39081">
    <property type="entry name" value="MUT7-C DOMAIN-CONTAINING PROTEIN"/>
    <property type="match status" value="1"/>
</dbReference>
<dbReference type="InterPro" id="IPR002782">
    <property type="entry name" value="Mut7-C_RNAse_dom"/>
</dbReference>
<feature type="domain" description="Ubiquitin Mut7-C" evidence="2">
    <location>
        <begin position="5"/>
        <end position="83"/>
    </location>
</feature>
<evidence type="ECO:0008006" key="5">
    <source>
        <dbReference type="Google" id="ProtNLM"/>
    </source>
</evidence>
<gene>
    <name evidence="3" type="ORF">GCM10011352_00810</name>
</gene>
<dbReference type="EMBL" id="BMIJ01000001">
    <property type="protein sequence ID" value="GGB79013.1"/>
    <property type="molecule type" value="Genomic_DNA"/>
</dbReference>
<protein>
    <recommendedName>
        <fullName evidence="5">Twitching motility protein PilT</fullName>
    </recommendedName>
</protein>
<comment type="caution">
    <text evidence="3">The sequence shown here is derived from an EMBL/GenBank/DDBJ whole genome shotgun (WGS) entry which is preliminary data.</text>
</comment>
<evidence type="ECO:0000259" key="1">
    <source>
        <dbReference type="Pfam" id="PF01927"/>
    </source>
</evidence>
<reference evidence="4" key="1">
    <citation type="journal article" date="2019" name="Int. J. Syst. Evol. Microbiol.">
        <title>The Global Catalogue of Microorganisms (GCM) 10K type strain sequencing project: providing services to taxonomists for standard genome sequencing and annotation.</title>
        <authorList>
            <consortium name="The Broad Institute Genomics Platform"/>
            <consortium name="The Broad Institute Genome Sequencing Center for Infectious Disease"/>
            <person name="Wu L."/>
            <person name="Ma J."/>
        </authorList>
    </citation>
    <scope>NUCLEOTIDE SEQUENCE [LARGE SCALE GENOMIC DNA]</scope>
    <source>
        <strain evidence="4">CGMCC 1.15341</strain>
    </source>
</reference>
<dbReference type="InterPro" id="IPR027798">
    <property type="entry name" value="Ub_Mut7C"/>
</dbReference>
<evidence type="ECO:0000313" key="4">
    <source>
        <dbReference type="Proteomes" id="UP000629025"/>
    </source>
</evidence>
<proteinExistence type="predicted"/>
<dbReference type="PANTHER" id="PTHR39081:SF1">
    <property type="entry name" value="MUT7-C RNASE DOMAIN-CONTAINING PROTEIN"/>
    <property type="match status" value="1"/>
</dbReference>
<dbReference type="Pfam" id="PF01927">
    <property type="entry name" value="Mut7-C"/>
    <property type="match status" value="1"/>
</dbReference>
<evidence type="ECO:0000313" key="3">
    <source>
        <dbReference type="EMBL" id="GGB79013.1"/>
    </source>
</evidence>
<keyword evidence="4" id="KW-1185">Reference proteome</keyword>
<feature type="domain" description="Mut7-C RNAse" evidence="1">
    <location>
        <begin position="99"/>
        <end position="239"/>
    </location>
</feature>
<organism evidence="3 4">
    <name type="scientific">Marinobacterium zhoushanense</name>
    <dbReference type="NCBI Taxonomy" id="1679163"/>
    <lineage>
        <taxon>Bacteria</taxon>
        <taxon>Pseudomonadati</taxon>
        <taxon>Pseudomonadota</taxon>
        <taxon>Gammaproteobacteria</taxon>
        <taxon>Oceanospirillales</taxon>
        <taxon>Oceanospirillaceae</taxon>
        <taxon>Marinobacterium</taxon>
    </lineage>
</organism>
<name>A0ABQ1JZA1_9GAMM</name>
<dbReference type="Proteomes" id="UP000629025">
    <property type="component" value="Unassembled WGS sequence"/>
</dbReference>
<evidence type="ECO:0000259" key="2">
    <source>
        <dbReference type="Pfam" id="PF14451"/>
    </source>
</evidence>
<dbReference type="Pfam" id="PF14451">
    <property type="entry name" value="Ub-Mut7C"/>
    <property type="match status" value="1"/>
</dbReference>
<accession>A0ABQ1JZA1</accession>
<sequence>MSKQTARLRFYAELNDFLPKAQQMRDQYCQFVAPAPVRHLIELCGVPHTEVELILIDGRSVDLEQRVKGGERISVYPCFERLDIAPLLRVRPTPLRNIRFIADAHLGRLVRDLRMLGFDTLYNPEWDDAELARISAEQHRILLTRDRALLMRREITHGCYLRHRPHPVMLEGLIQRLDLCTSIDPFCRCIRCNGHVSAASEEEVTNNLPPDRSGIQPPFYRCDDCRQVYWEGSHYQAMLGKIARLCPQRASRYNPDTDFNRH</sequence>